<accession>A0A318DPG3</accession>
<dbReference type="GO" id="GO:0051301">
    <property type="term" value="P:cell division"/>
    <property type="evidence" value="ECO:0007669"/>
    <property type="project" value="UniProtKB-KW"/>
</dbReference>
<dbReference type="Proteomes" id="UP000309618">
    <property type="component" value="Unassembled WGS sequence"/>
</dbReference>
<dbReference type="SUPFAM" id="SSF52540">
    <property type="entry name" value="P-loop containing nucleoside triphosphate hydrolases"/>
    <property type="match status" value="1"/>
</dbReference>
<gene>
    <name evidence="3" type="ORF">D6R50_02190</name>
    <name evidence="4" type="ORF">E8Q35_22470</name>
    <name evidence="1" type="ORF">EFI48_09970</name>
    <name evidence="2" type="ORF">NS965_04290</name>
</gene>
<dbReference type="AlphaFoldDB" id="A0A1Q8F5Z8"/>
<evidence type="ECO:0000313" key="7">
    <source>
        <dbReference type="Proteomes" id="UP000309618"/>
    </source>
</evidence>
<reference evidence="3 6" key="1">
    <citation type="submission" date="2018-09" db="EMBL/GenBank/DDBJ databases">
        <title>Genome sequencing of Aeromonas veronii MS-17-88.</title>
        <authorList>
            <person name="Tekedar H.C."/>
            <person name="Arick M.A."/>
            <person name="Hsu C.-Y."/>
            <person name="Thrash A."/>
            <person name="Karsi A."/>
            <person name="Lawrence M.L."/>
            <person name="Abdelhamed H."/>
        </authorList>
    </citation>
    <scope>NUCLEOTIDE SEQUENCE [LARGE SCALE GENOMIC DNA]</scope>
    <source>
        <strain evidence="3 6">MS 17-88</strain>
    </source>
</reference>
<dbReference type="Gene3D" id="3.40.50.300">
    <property type="entry name" value="P-loop containing nucleotide triphosphate hydrolases"/>
    <property type="match status" value="1"/>
</dbReference>
<dbReference type="EMBL" id="RAWX01000001">
    <property type="protein sequence ID" value="RKJ91449.1"/>
    <property type="molecule type" value="Genomic_DNA"/>
</dbReference>
<evidence type="ECO:0000313" key="4">
    <source>
        <dbReference type="EMBL" id="THJ37939.1"/>
    </source>
</evidence>
<dbReference type="EMBL" id="CP033604">
    <property type="protein sequence ID" value="AYV37122.1"/>
    <property type="molecule type" value="Genomic_DNA"/>
</dbReference>
<name>A0A1Q8F5Z8_AERVE</name>
<protein>
    <submittedName>
        <fullName evidence="4">Cell division inhibitor</fullName>
    </submittedName>
</protein>
<evidence type="ECO:0000313" key="2">
    <source>
        <dbReference type="EMBL" id="MCR4447602.1"/>
    </source>
</evidence>
<proteinExistence type="predicted"/>
<reference evidence="1 5" key="2">
    <citation type="submission" date="2018-11" db="EMBL/GenBank/DDBJ databases">
        <title>Complete genome sequence of multidrug-resistant Aeromonas veronii strain MS-18-37.</title>
        <authorList>
            <person name="Abdelhamed H."/>
            <person name="Lawrence M."/>
            <person name="Waldbieser G."/>
        </authorList>
    </citation>
    <scope>NUCLEOTIDE SEQUENCE [LARGE SCALE GENOMIC DNA]</scope>
    <source>
        <strain evidence="1 5">MS-18-37</strain>
    </source>
</reference>
<dbReference type="Proteomes" id="UP000281725">
    <property type="component" value="Unassembled WGS sequence"/>
</dbReference>
<evidence type="ECO:0000313" key="1">
    <source>
        <dbReference type="EMBL" id="AYV37122.1"/>
    </source>
</evidence>
<dbReference type="Proteomes" id="UP001204061">
    <property type="component" value="Unassembled WGS sequence"/>
</dbReference>
<evidence type="ECO:0000313" key="3">
    <source>
        <dbReference type="EMBL" id="RKJ91449.1"/>
    </source>
</evidence>
<organism evidence="4 7">
    <name type="scientific">Aeromonas veronii</name>
    <dbReference type="NCBI Taxonomy" id="654"/>
    <lineage>
        <taxon>Bacteria</taxon>
        <taxon>Pseudomonadati</taxon>
        <taxon>Pseudomonadota</taxon>
        <taxon>Gammaproteobacteria</taxon>
        <taxon>Aeromonadales</taxon>
        <taxon>Aeromonadaceae</taxon>
        <taxon>Aeromonas</taxon>
    </lineage>
</organism>
<dbReference type="OrthoDB" id="5767645at2"/>
<reference evidence="4 7" key="3">
    <citation type="submission" date="2019-04" db="EMBL/GenBank/DDBJ databases">
        <title>Comparative genomics of Aeromonas veronii strains pathogenic to fish.</title>
        <authorList>
            <person name="Cascarano M.C."/>
            <person name="Smyrli M."/>
            <person name="Katharios P."/>
        </authorList>
    </citation>
    <scope>NUCLEOTIDE SEQUENCE [LARGE SCALE GENOMIC DNA]</scope>
    <source>
        <strain evidence="4 7">XU1</strain>
    </source>
</reference>
<dbReference type="EMBL" id="SSUX01000036">
    <property type="protein sequence ID" value="THJ37939.1"/>
    <property type="molecule type" value="Genomic_DNA"/>
</dbReference>
<keyword evidence="3" id="KW-0131">Cell cycle</keyword>
<dbReference type="InterPro" id="IPR027417">
    <property type="entry name" value="P-loop_NTPase"/>
</dbReference>
<keyword evidence="3" id="KW-0132">Cell division</keyword>
<accession>A0A1Q8F5Z8</accession>
<dbReference type="EMBL" id="JANLFC010000014">
    <property type="protein sequence ID" value="MCR4447602.1"/>
    <property type="molecule type" value="Genomic_DNA"/>
</dbReference>
<evidence type="ECO:0000313" key="6">
    <source>
        <dbReference type="Proteomes" id="UP000281725"/>
    </source>
</evidence>
<evidence type="ECO:0000313" key="5">
    <source>
        <dbReference type="Proteomes" id="UP000267614"/>
    </source>
</evidence>
<dbReference type="RefSeq" id="WP_005333614.1">
    <property type="nucleotide sequence ID" value="NZ_AP022281.1"/>
</dbReference>
<reference evidence="2" key="4">
    <citation type="submission" date="2022-08" db="EMBL/GenBank/DDBJ databases">
        <title>A global survey of hypervirulent Aeromonas hydrophila identified this emerging pathogen in farmed fish in the lower Mekong River basin.</title>
        <authorList>
            <person name="Xu T."/>
            <person name="Rasmussen-Ivey C.R."/>
            <person name="Moen F.S."/>
            <person name="Fernandez Bravo A."/>
            <person name="Lamy B."/>
            <person name="Beaz-Hidalgo R."/>
            <person name="Khan C.D."/>
            <person name="Castro Escarpulli G."/>
            <person name="Yasin I.S.M."/>
            <person name="Figueras M.J."/>
            <person name="Azzam Sayuti M."/>
            <person name="Karim M.M."/>
            <person name="Alam K.M."/>
            <person name="Le T.T.T."/>
            <person name="Thao N.H.P."/>
            <person name="Addo S."/>
            <person name="Duodu S."/>
            <person name="Ali S."/>
            <person name="Mey S."/>
            <person name="Somony T."/>
            <person name="Liles M.R."/>
        </authorList>
    </citation>
    <scope>NUCLEOTIDE SEQUENCE</scope>
    <source>
        <strain evidence="2">0.14</strain>
    </source>
</reference>
<sequence>MNQPLHSLPFAMNRVMSKPWPTRTACKAELAHYGVTIQSDDQFLSELTKLGEAHTGWILLIAPPGRPTVSRLEERGIDPKRVLVVHSPKIKNWQQTLERSLGNGHCAAVFTWLPEQIELDHVKLQRLGQQSGVLTRFFGAKRTNLGTPLLAYAEQDIYLNH</sequence>
<dbReference type="Proteomes" id="UP000267614">
    <property type="component" value="Chromosome"/>
</dbReference>